<evidence type="ECO:0000313" key="1">
    <source>
        <dbReference type="EMBL" id="GAB1252033.1"/>
    </source>
</evidence>
<accession>A0ABQ0E2W1</accession>
<evidence type="ECO:0000313" key="2">
    <source>
        <dbReference type="Proteomes" id="UP001628220"/>
    </source>
</evidence>
<dbReference type="EMBL" id="BAAFSF010000004">
    <property type="protein sequence ID" value="GAB1252033.1"/>
    <property type="molecule type" value="Genomic_DNA"/>
</dbReference>
<gene>
    <name evidence="1" type="ORF">Tsumi_11390</name>
</gene>
<proteinExistence type="predicted"/>
<dbReference type="Proteomes" id="UP001628220">
    <property type="component" value="Unassembled WGS sequence"/>
</dbReference>
<comment type="caution">
    <text evidence="1">The sequence shown here is derived from an EMBL/GenBank/DDBJ whole genome shotgun (WGS) entry which is preliminary data.</text>
</comment>
<name>A0ABQ0E2W1_9PORP</name>
<protein>
    <submittedName>
        <fullName evidence="1">Uncharacterized protein</fullName>
    </submittedName>
</protein>
<sequence length="66" mass="7536">MLNTMHNNAATDTDIKPDKDKVLQTAKARLFDGKYSKQKENAINALLEGGLKNFKRLDGENRIRKF</sequence>
<keyword evidence="2" id="KW-1185">Reference proteome</keyword>
<organism evidence="1 2">
    <name type="scientific">Porphyromonas miyakawae</name>
    <dbReference type="NCBI Taxonomy" id="3137470"/>
    <lineage>
        <taxon>Bacteria</taxon>
        <taxon>Pseudomonadati</taxon>
        <taxon>Bacteroidota</taxon>
        <taxon>Bacteroidia</taxon>
        <taxon>Bacteroidales</taxon>
        <taxon>Porphyromonadaceae</taxon>
        <taxon>Porphyromonas</taxon>
    </lineage>
</organism>
<reference evidence="1 2" key="1">
    <citation type="journal article" date="2025" name="Int. J. Syst. Evol. Microbiol.">
        <title>Desulfovibrio falkowii sp. nov., Porphyromonas miyakawae sp. nov., Mediterraneibacter flintii sp. nov. and Owariibacterium komagatae gen. nov., sp. nov., isolated from human faeces.</title>
        <authorList>
            <person name="Hamaguchi T."/>
            <person name="Ohara M."/>
            <person name="Hisatomi A."/>
            <person name="Sekiguchi K."/>
            <person name="Takeda J.I."/>
            <person name="Ueyama J."/>
            <person name="Ito M."/>
            <person name="Nishiwaki H."/>
            <person name="Ogi T."/>
            <person name="Hirayama M."/>
            <person name="Ohkuma M."/>
            <person name="Sakamoto M."/>
            <person name="Ohno K."/>
        </authorList>
    </citation>
    <scope>NUCLEOTIDE SEQUENCE [LARGE SCALE GENOMIC DNA]</scope>
    <source>
        <strain evidence="1 2">13CB11C</strain>
    </source>
</reference>